<organism evidence="1 2">
    <name type="scientific">Araneus ventricosus</name>
    <name type="common">Orbweaver spider</name>
    <name type="synonym">Epeira ventricosa</name>
    <dbReference type="NCBI Taxonomy" id="182803"/>
    <lineage>
        <taxon>Eukaryota</taxon>
        <taxon>Metazoa</taxon>
        <taxon>Ecdysozoa</taxon>
        <taxon>Arthropoda</taxon>
        <taxon>Chelicerata</taxon>
        <taxon>Arachnida</taxon>
        <taxon>Araneae</taxon>
        <taxon>Araneomorphae</taxon>
        <taxon>Entelegynae</taxon>
        <taxon>Araneoidea</taxon>
        <taxon>Araneidae</taxon>
        <taxon>Araneus</taxon>
    </lineage>
</organism>
<dbReference type="AlphaFoldDB" id="A0A4Y2PTS8"/>
<name>A0A4Y2PTS8_ARAVE</name>
<evidence type="ECO:0000313" key="1">
    <source>
        <dbReference type="EMBL" id="GBN53970.1"/>
    </source>
</evidence>
<proteinExistence type="predicted"/>
<feature type="non-terminal residue" evidence="1">
    <location>
        <position position="47"/>
    </location>
</feature>
<gene>
    <name evidence="1" type="ORF">AVEN_35893_1</name>
</gene>
<evidence type="ECO:0000313" key="2">
    <source>
        <dbReference type="Proteomes" id="UP000499080"/>
    </source>
</evidence>
<reference evidence="1 2" key="1">
    <citation type="journal article" date="2019" name="Sci. Rep.">
        <title>Orb-weaving spider Araneus ventricosus genome elucidates the spidroin gene catalogue.</title>
        <authorList>
            <person name="Kono N."/>
            <person name="Nakamura H."/>
            <person name="Ohtoshi R."/>
            <person name="Moran D.A.P."/>
            <person name="Shinohara A."/>
            <person name="Yoshida Y."/>
            <person name="Fujiwara M."/>
            <person name="Mori M."/>
            <person name="Tomita M."/>
            <person name="Arakawa K."/>
        </authorList>
    </citation>
    <scope>NUCLEOTIDE SEQUENCE [LARGE SCALE GENOMIC DNA]</scope>
</reference>
<comment type="caution">
    <text evidence="1">The sequence shown here is derived from an EMBL/GenBank/DDBJ whole genome shotgun (WGS) entry which is preliminary data.</text>
</comment>
<sequence length="47" mass="5360">MSLWKSTAKSELWRTEPNSVLHNSLLEPNRRDYRVALCFTTSSYGGG</sequence>
<protein>
    <submittedName>
        <fullName evidence="1">Uncharacterized protein</fullName>
    </submittedName>
</protein>
<dbReference type="EMBL" id="BGPR01134665">
    <property type="protein sequence ID" value="GBN53970.1"/>
    <property type="molecule type" value="Genomic_DNA"/>
</dbReference>
<keyword evidence="2" id="KW-1185">Reference proteome</keyword>
<dbReference type="Proteomes" id="UP000499080">
    <property type="component" value="Unassembled WGS sequence"/>
</dbReference>
<accession>A0A4Y2PTS8</accession>